<dbReference type="Pfam" id="PF13279">
    <property type="entry name" value="4HBT_2"/>
    <property type="match status" value="1"/>
</dbReference>
<protein>
    <submittedName>
        <fullName evidence="1">Acyl-CoA thioester hydrolase</fullName>
        <ecNumber evidence="1">3.1.2.-</ecNumber>
    </submittedName>
</protein>
<dbReference type="InterPro" id="IPR029069">
    <property type="entry name" value="HotDog_dom_sf"/>
</dbReference>
<comment type="caution">
    <text evidence="1">The sequence shown here is derived from an EMBL/GenBank/DDBJ whole genome shotgun (WGS) entry which is preliminary data.</text>
</comment>
<evidence type="ECO:0000313" key="1">
    <source>
        <dbReference type="EMBL" id="MET3574604.1"/>
    </source>
</evidence>
<keyword evidence="1" id="KW-0378">Hydrolase</keyword>
<dbReference type="EC" id="3.1.2.-" evidence="1"/>
<reference evidence="1 2" key="1">
    <citation type="submission" date="2024-06" db="EMBL/GenBank/DDBJ databases">
        <title>Genomic Encyclopedia of Type Strains, Phase IV (KMG-IV): sequencing the most valuable type-strain genomes for metagenomic binning, comparative biology and taxonomic classification.</title>
        <authorList>
            <person name="Goeker M."/>
        </authorList>
    </citation>
    <scope>NUCLEOTIDE SEQUENCE [LARGE SCALE GENOMIC DNA]</scope>
    <source>
        <strain evidence="1 2">DSM 26128</strain>
    </source>
</reference>
<gene>
    <name evidence="1" type="ORF">ABID49_000486</name>
</gene>
<dbReference type="InterPro" id="IPR050563">
    <property type="entry name" value="4-hydroxybenzoyl-CoA_TE"/>
</dbReference>
<organism evidence="1 2">
    <name type="scientific">Bhargavaea ullalensis</name>
    <dbReference type="NCBI Taxonomy" id="1265685"/>
    <lineage>
        <taxon>Bacteria</taxon>
        <taxon>Bacillati</taxon>
        <taxon>Bacillota</taxon>
        <taxon>Bacilli</taxon>
        <taxon>Bacillales</taxon>
        <taxon>Caryophanaceae</taxon>
        <taxon>Bhargavaea</taxon>
    </lineage>
</organism>
<dbReference type="GO" id="GO:0016787">
    <property type="term" value="F:hydrolase activity"/>
    <property type="evidence" value="ECO:0007669"/>
    <property type="project" value="UniProtKB-KW"/>
</dbReference>
<dbReference type="PANTHER" id="PTHR31793">
    <property type="entry name" value="4-HYDROXYBENZOYL-COA THIOESTERASE FAMILY MEMBER"/>
    <property type="match status" value="1"/>
</dbReference>
<keyword evidence="2" id="KW-1185">Reference proteome</keyword>
<dbReference type="Gene3D" id="3.10.129.10">
    <property type="entry name" value="Hotdog Thioesterase"/>
    <property type="match status" value="1"/>
</dbReference>
<dbReference type="RefSeq" id="WP_354194961.1">
    <property type="nucleotide sequence ID" value="NZ_JBEPLW010000002.1"/>
</dbReference>
<name>A0ABV2G8I1_9BACL</name>
<dbReference type="SUPFAM" id="SSF54637">
    <property type="entry name" value="Thioesterase/thiol ester dehydrase-isomerase"/>
    <property type="match status" value="1"/>
</dbReference>
<dbReference type="Proteomes" id="UP001549099">
    <property type="component" value="Unassembled WGS sequence"/>
</dbReference>
<evidence type="ECO:0000313" key="2">
    <source>
        <dbReference type="Proteomes" id="UP001549099"/>
    </source>
</evidence>
<proteinExistence type="predicted"/>
<accession>A0ABV2G8I1</accession>
<sequence length="153" mass="17192">MKAQYIGDFDEWKAGFRFSTPVTVRFSETDMYGHLNNTVNFAYFEYARIEYLKHIGLMNDWLDPDGENIPVVADLQCDYLKQVFFDQAIDIHVKAAKLGGSSVDIHYLATDKKGEALFTGRGTMVQISRKTGKSAPWTEADRAAFGPVPSAAR</sequence>
<dbReference type="CDD" id="cd00586">
    <property type="entry name" value="4HBT"/>
    <property type="match status" value="1"/>
</dbReference>
<dbReference type="EMBL" id="JBEPLW010000002">
    <property type="protein sequence ID" value="MET3574604.1"/>
    <property type="molecule type" value="Genomic_DNA"/>
</dbReference>
<dbReference type="PANTHER" id="PTHR31793:SF24">
    <property type="entry name" value="LONG-CHAIN ACYL-COA THIOESTERASE FADM"/>
    <property type="match status" value="1"/>
</dbReference>